<dbReference type="Gene3D" id="3.30.420.10">
    <property type="entry name" value="Ribonuclease H-like superfamily/Ribonuclease H"/>
    <property type="match status" value="1"/>
</dbReference>
<evidence type="ECO:0000259" key="1">
    <source>
        <dbReference type="PROSITE" id="PS50879"/>
    </source>
</evidence>
<dbReference type="GO" id="GO:0004523">
    <property type="term" value="F:RNA-DNA hybrid ribonuclease activity"/>
    <property type="evidence" value="ECO:0007669"/>
    <property type="project" value="InterPro"/>
</dbReference>
<dbReference type="PROSITE" id="PS50879">
    <property type="entry name" value="RNASE_H_1"/>
    <property type="match status" value="1"/>
</dbReference>
<reference evidence="2 3" key="1">
    <citation type="submission" date="2019-05" db="EMBL/GenBank/DDBJ databases">
        <title>Mikania micrantha, genome provides insights into the molecular mechanism of rapid growth.</title>
        <authorList>
            <person name="Liu B."/>
        </authorList>
    </citation>
    <scope>NUCLEOTIDE SEQUENCE [LARGE SCALE GENOMIC DNA]</scope>
    <source>
        <strain evidence="2">NLD-2019</strain>
        <tissue evidence="2">Leaf</tissue>
    </source>
</reference>
<dbReference type="PANTHER" id="PTHR48475">
    <property type="entry name" value="RIBONUCLEASE H"/>
    <property type="match status" value="1"/>
</dbReference>
<dbReference type="InterPro" id="IPR043128">
    <property type="entry name" value="Rev_trsase/Diguanyl_cyclase"/>
</dbReference>
<dbReference type="GO" id="GO:0003676">
    <property type="term" value="F:nucleic acid binding"/>
    <property type="evidence" value="ECO:0007669"/>
    <property type="project" value="InterPro"/>
</dbReference>
<name>A0A5N6NEV1_9ASTR</name>
<gene>
    <name evidence="2" type="ORF">E3N88_23600</name>
</gene>
<dbReference type="OrthoDB" id="1934793at2759"/>
<dbReference type="Proteomes" id="UP000326396">
    <property type="component" value="Linkage Group LG2"/>
</dbReference>
<dbReference type="InterPro" id="IPR036397">
    <property type="entry name" value="RNaseH_sf"/>
</dbReference>
<dbReference type="SUPFAM" id="SSF56672">
    <property type="entry name" value="DNA/RNA polymerases"/>
    <property type="match status" value="1"/>
</dbReference>
<dbReference type="EMBL" id="SZYD01000012">
    <property type="protein sequence ID" value="KAD4585999.1"/>
    <property type="molecule type" value="Genomic_DNA"/>
</dbReference>
<dbReference type="CDD" id="cd09279">
    <property type="entry name" value="RNase_HI_like"/>
    <property type="match status" value="1"/>
</dbReference>
<accession>A0A5N6NEV1</accession>
<dbReference type="Pfam" id="PF13456">
    <property type="entry name" value="RVT_3"/>
    <property type="match status" value="1"/>
</dbReference>
<comment type="caution">
    <text evidence="2">The sequence shown here is derived from an EMBL/GenBank/DDBJ whole genome shotgun (WGS) entry which is preliminary data.</text>
</comment>
<evidence type="ECO:0000313" key="2">
    <source>
        <dbReference type="EMBL" id="KAD4585999.1"/>
    </source>
</evidence>
<dbReference type="InterPro" id="IPR043502">
    <property type="entry name" value="DNA/RNA_pol_sf"/>
</dbReference>
<dbReference type="AlphaFoldDB" id="A0A5N6NEV1"/>
<protein>
    <recommendedName>
        <fullName evidence="1">RNase H type-1 domain-containing protein</fullName>
    </recommendedName>
</protein>
<dbReference type="PANTHER" id="PTHR48475:SF2">
    <property type="entry name" value="RIBONUCLEASE H"/>
    <property type="match status" value="1"/>
</dbReference>
<keyword evidence="3" id="KW-1185">Reference proteome</keyword>
<dbReference type="InterPro" id="IPR002156">
    <property type="entry name" value="RNaseH_domain"/>
</dbReference>
<proteinExistence type="predicted"/>
<evidence type="ECO:0000313" key="3">
    <source>
        <dbReference type="Proteomes" id="UP000326396"/>
    </source>
</evidence>
<feature type="domain" description="RNase H type-1" evidence="1">
    <location>
        <begin position="240"/>
        <end position="369"/>
    </location>
</feature>
<dbReference type="InterPro" id="IPR012337">
    <property type="entry name" value="RNaseH-like_sf"/>
</dbReference>
<organism evidence="2 3">
    <name type="scientific">Mikania micrantha</name>
    <name type="common">bitter vine</name>
    <dbReference type="NCBI Taxonomy" id="192012"/>
    <lineage>
        <taxon>Eukaryota</taxon>
        <taxon>Viridiplantae</taxon>
        <taxon>Streptophyta</taxon>
        <taxon>Embryophyta</taxon>
        <taxon>Tracheophyta</taxon>
        <taxon>Spermatophyta</taxon>
        <taxon>Magnoliopsida</taxon>
        <taxon>eudicotyledons</taxon>
        <taxon>Gunneridae</taxon>
        <taxon>Pentapetalae</taxon>
        <taxon>asterids</taxon>
        <taxon>campanulids</taxon>
        <taxon>Asterales</taxon>
        <taxon>Asteraceae</taxon>
        <taxon>Asteroideae</taxon>
        <taxon>Heliantheae alliance</taxon>
        <taxon>Eupatorieae</taxon>
        <taxon>Mikania</taxon>
    </lineage>
</organism>
<dbReference type="Gene3D" id="3.30.70.270">
    <property type="match status" value="2"/>
</dbReference>
<sequence>MLEDIEETFFTLKQINMKLNPAKCSFGLEEGKFLGHLVCIKDIKANPEKVQAIMEMISPKTVKEVQRLNGKIASLHRFLSKSAEKSLPFFKVLKTCNAKTGFQWTEEAEKAFHEMKAYITSLPTLVVSKAGQELVMYISAGEEVVSAVLLADQGGVRLRRYFQAHPIKILTQTPLKEALQRPENSGRLAKWAVELGEHTITYAPRASIKGQVLADFLVETPVKVDLVDMETQNVTPEDQEKDEWLLYTDGASSAEGSGAGLILVDPSGVEVTYALRLKFPSTNNEAEYEAFLAGLRIAKRMGVRMLKAHVDSLLVANQVNGDYIAKEPSMKQYKDSGVNLLQQFEKYKVVQVARSQNKRADALSKLASLIFAHLTKKVLMEVLDKPSTTQTEVHDVIQEEGETWMTPIYEYLSKGILPPEIEEADLVKISMPSDSNKENVKCKDQLRKVSNYSKAQVT</sequence>
<dbReference type="SUPFAM" id="SSF53098">
    <property type="entry name" value="Ribonuclease H-like"/>
    <property type="match status" value="1"/>
</dbReference>